<reference evidence="3 4" key="1">
    <citation type="submission" date="2023-03" db="EMBL/GenBank/DDBJ databases">
        <title>Fodinicurvata sp. CAU 1616 isolated from sea sendiment.</title>
        <authorList>
            <person name="Kim W."/>
        </authorList>
    </citation>
    <scope>NUCLEOTIDE SEQUENCE [LARGE SCALE GENOMIC DNA]</scope>
    <source>
        <strain evidence="3 4">CAU 1616</strain>
    </source>
</reference>
<evidence type="ECO:0000313" key="4">
    <source>
        <dbReference type="Proteomes" id="UP001215503"/>
    </source>
</evidence>
<dbReference type="RefSeq" id="WP_275820180.1">
    <property type="nucleotide sequence ID" value="NZ_JARHUD010000002.1"/>
</dbReference>
<evidence type="ECO:0000313" key="3">
    <source>
        <dbReference type="EMBL" id="MDF2095091.1"/>
    </source>
</evidence>
<dbReference type="InterPro" id="IPR036265">
    <property type="entry name" value="HIT-like_sf"/>
</dbReference>
<evidence type="ECO:0000259" key="2">
    <source>
        <dbReference type="PROSITE" id="PS51084"/>
    </source>
</evidence>
<dbReference type="InterPro" id="IPR011146">
    <property type="entry name" value="HIT-like"/>
</dbReference>
<evidence type="ECO:0000256" key="1">
    <source>
        <dbReference type="PROSITE-ProRule" id="PRU00464"/>
    </source>
</evidence>
<comment type="caution">
    <text evidence="3">The sequence shown here is derived from an EMBL/GenBank/DDBJ whole genome shotgun (WGS) entry which is preliminary data.</text>
</comment>
<dbReference type="PIRSF" id="PIRSF000714">
    <property type="entry name" value="HIT"/>
    <property type="match status" value="1"/>
</dbReference>
<dbReference type="Gene3D" id="3.30.428.10">
    <property type="entry name" value="HIT-like"/>
    <property type="match status" value="1"/>
</dbReference>
<accession>A0ABT5YJH3</accession>
<comment type="caution">
    <text evidence="1">Lacks conserved residue(s) required for the propagation of feature annotation.</text>
</comment>
<gene>
    <name evidence="3" type="ORF">P2G67_03780</name>
</gene>
<dbReference type="SUPFAM" id="SSF54197">
    <property type="entry name" value="HIT-like"/>
    <property type="match status" value="1"/>
</dbReference>
<dbReference type="InterPro" id="IPR026026">
    <property type="entry name" value="HIT_Hint"/>
</dbReference>
<feature type="domain" description="HIT" evidence="2">
    <location>
        <begin position="37"/>
        <end position="106"/>
    </location>
</feature>
<dbReference type="Pfam" id="PF01230">
    <property type="entry name" value="HIT"/>
    <property type="match status" value="1"/>
</dbReference>
<dbReference type="Proteomes" id="UP001215503">
    <property type="component" value="Unassembled WGS sequence"/>
</dbReference>
<proteinExistence type="predicted"/>
<dbReference type="PROSITE" id="PS51084">
    <property type="entry name" value="HIT_2"/>
    <property type="match status" value="1"/>
</dbReference>
<protein>
    <submittedName>
        <fullName evidence="3">HIT family protein</fullName>
    </submittedName>
</protein>
<name>A0ABT5YJH3_9PROT</name>
<sequence>MNTSFELHPDLARDGVEVGHLRLSRLLLMKEARWPWLVLVPERAEMRDLHDLEPLDQYRVCDEITACSEVLKRLYAAQKINVAALGNMTPQLHIHVIARFSKDPAWPKPIWGALPMQPYPSAALEARVHELRQALNL</sequence>
<keyword evidence="4" id="KW-1185">Reference proteome</keyword>
<dbReference type="EMBL" id="JARHUD010000002">
    <property type="protein sequence ID" value="MDF2095091.1"/>
    <property type="molecule type" value="Genomic_DNA"/>
</dbReference>
<organism evidence="3 4">
    <name type="scientific">Aquibaculum arenosum</name>
    <dbReference type="NCBI Taxonomy" id="3032591"/>
    <lineage>
        <taxon>Bacteria</taxon>
        <taxon>Pseudomonadati</taxon>
        <taxon>Pseudomonadota</taxon>
        <taxon>Alphaproteobacteria</taxon>
        <taxon>Rhodospirillales</taxon>
        <taxon>Rhodovibrionaceae</taxon>
        <taxon>Aquibaculum</taxon>
    </lineage>
</organism>